<sequence length="483" mass="55450">MASTAPPSLPAQNELRSWQASNEDKYRQTVLFLPDDRTEDDIDNQLLEEAKVLGVSAWEVSPIPQVAEQLDETDDTSSTPSQYAVPLTATTSPSRVLALSSMTWPLKARLPSSRHSITSLSTCPTTYSCSEPEHRRSITDYRPSRHSLNLEGLDRGFKIGLKHAIARIPNLRRRKADTQSSPPRPDPSTKASADGIHIIIGDHQKPRKVDSTTCFSTSKVCLAPGDDESLKRTLASQELSDMRATHEIQMKRYLVFRKELLDFIGQNHRLLSQEQAQKHEQSEEILVAQNHEKAARLEERDLVTELALIDEFKREKHVLQSRIRHMEAYFTTPRPEEDCDTDTLQYPREYGKEYRDRLKQRQHELATIDSLHESKIKVLRDKQAKQYEEILKKSEHALDLLRAANASELSKLESCYLEEKDAAITWLETKRTRLKSRWLLEESIIRKRLELNTQESYAALPELVFAAIQEDNLILEKQHSNEK</sequence>
<proteinExistence type="predicted"/>
<comment type="caution">
    <text evidence="1">The sequence shown here is derived from an EMBL/GenBank/DDBJ whole genome shotgun (WGS) entry which is preliminary data.</text>
</comment>
<name>A0ACB8UT49_9EURO</name>
<evidence type="ECO:0000313" key="1">
    <source>
        <dbReference type="EMBL" id="KAI2384615.1"/>
    </source>
</evidence>
<protein>
    <submittedName>
        <fullName evidence="1">Uncharacterized protein</fullName>
    </submittedName>
</protein>
<gene>
    <name evidence="1" type="ORF">LOY88_004567</name>
</gene>
<reference evidence="1" key="1">
    <citation type="journal article" date="2022" name="bioRxiv">
        <title>Population genetic analysis of Ophidiomyces ophidiicola, the causative agent of snake fungal disease, indicates recent introductions to the USA.</title>
        <authorList>
            <person name="Ladner J.T."/>
            <person name="Palmer J.M."/>
            <person name="Ettinger C.L."/>
            <person name="Stajich J.E."/>
            <person name="Farrell T.M."/>
            <person name="Glorioso B.M."/>
            <person name="Lawson B."/>
            <person name="Price S.J."/>
            <person name="Stengle A.G."/>
            <person name="Grear D.A."/>
            <person name="Lorch J.M."/>
        </authorList>
    </citation>
    <scope>NUCLEOTIDE SEQUENCE</scope>
    <source>
        <strain evidence="1">NWHC 24266-5</strain>
    </source>
</reference>
<accession>A0ACB8UT49</accession>
<organism evidence="1">
    <name type="scientific">Ophidiomyces ophidiicola</name>
    <dbReference type="NCBI Taxonomy" id="1387563"/>
    <lineage>
        <taxon>Eukaryota</taxon>
        <taxon>Fungi</taxon>
        <taxon>Dikarya</taxon>
        <taxon>Ascomycota</taxon>
        <taxon>Pezizomycotina</taxon>
        <taxon>Eurotiomycetes</taxon>
        <taxon>Eurotiomycetidae</taxon>
        <taxon>Onygenales</taxon>
        <taxon>Onygenaceae</taxon>
        <taxon>Ophidiomyces</taxon>
    </lineage>
</organism>
<dbReference type="EMBL" id="JALBCA010000070">
    <property type="protein sequence ID" value="KAI2384615.1"/>
    <property type="molecule type" value="Genomic_DNA"/>
</dbReference>